<dbReference type="InterPro" id="IPR012334">
    <property type="entry name" value="Pectin_lyas_fold"/>
</dbReference>
<proteinExistence type="inferred from homology"/>
<sequence length="542" mass="59220">MSRQTGTACLCELRRKSSMVRSVLLLELAVLLVLAWGSSRTGADEGRMMDSPTVVLQKLDAAITALEKAQDVPMNLTDCDKGLAAAVAGVNEAQLLMSSDELHLARHKVLAAKYNNAKCLQLLRRSTSVPYSTKTVVYNLTLQADQELEEIVAHLPIASQEAYNTTSWSATTDFNKALTKHLIDSSQDHQELVEYGTPRSTCAATVVDGTKCQYAECAKGRGLVSCAIGFAKGVVGGYYGISYTVTRDDDVPENPPAGSLRHGLNLAKDHAGGVWITFARDMVIELRGMMWVHSHTTVDGRGVNVTLQKHSLVVSGARQVILANFGINTVRGGDTVHIFADSSKVWVDHLTSFGGDLGLVSVVQGSTDVTISNCKLQNHNFNMLLGASDHDEQDRNMRVSVYRNHFLDSMQRMPHCRWGWCHVANNLYTNWGYYAIGARVKARVRTENNVFMPSRATEVTPWHPGAAASSFDMTARIESRGDLLMNGSTYHQFLLATHDVKPPYPSAEFPPLLGADRVYRLVQACAGQQTPDTVSACQSAST</sequence>
<feature type="domain" description="Pectate lyase" evidence="10">
    <location>
        <begin position="281"/>
        <end position="457"/>
    </location>
</feature>
<dbReference type="InterPro" id="IPR002022">
    <property type="entry name" value="Pec_lyase"/>
</dbReference>
<dbReference type="InterPro" id="IPR018082">
    <property type="entry name" value="AmbAllergen"/>
</dbReference>
<dbReference type="GO" id="GO:0045490">
    <property type="term" value="P:pectin catabolic process"/>
    <property type="evidence" value="ECO:0007669"/>
    <property type="project" value="UniProtKB-UniPathway"/>
</dbReference>
<comment type="pathway">
    <text evidence="2 8">Glycan metabolism; pectin degradation; 2-dehydro-3-deoxy-D-gluconate from pectin: step 2/5.</text>
</comment>
<feature type="chain" id="PRO_5015351436" description="Pectate lyase" evidence="9">
    <location>
        <begin position="44"/>
        <end position="542"/>
    </location>
</feature>
<reference evidence="12" key="1">
    <citation type="journal article" date="2017" name="Cell">
        <title>Insights into land plant evolution garnered from the Marchantia polymorpha genome.</title>
        <authorList>
            <person name="Bowman J.L."/>
            <person name="Kohchi T."/>
            <person name="Yamato K.T."/>
            <person name="Jenkins J."/>
            <person name="Shu S."/>
            <person name="Ishizaki K."/>
            <person name="Yamaoka S."/>
            <person name="Nishihama R."/>
            <person name="Nakamura Y."/>
            <person name="Berger F."/>
            <person name="Adam C."/>
            <person name="Aki S.S."/>
            <person name="Althoff F."/>
            <person name="Araki T."/>
            <person name="Arteaga-Vazquez M.A."/>
            <person name="Balasubrmanian S."/>
            <person name="Barry K."/>
            <person name="Bauer D."/>
            <person name="Boehm C.R."/>
            <person name="Briginshaw L."/>
            <person name="Caballero-Perez J."/>
            <person name="Catarino B."/>
            <person name="Chen F."/>
            <person name="Chiyoda S."/>
            <person name="Chovatia M."/>
            <person name="Davies K.M."/>
            <person name="Delmans M."/>
            <person name="Demura T."/>
            <person name="Dierschke T."/>
            <person name="Dolan L."/>
            <person name="Dorantes-Acosta A.E."/>
            <person name="Eklund D.M."/>
            <person name="Florent S.N."/>
            <person name="Flores-Sandoval E."/>
            <person name="Fujiyama A."/>
            <person name="Fukuzawa H."/>
            <person name="Galik B."/>
            <person name="Grimanelli D."/>
            <person name="Grimwood J."/>
            <person name="Grossniklaus U."/>
            <person name="Hamada T."/>
            <person name="Haseloff J."/>
            <person name="Hetherington A.J."/>
            <person name="Higo A."/>
            <person name="Hirakawa Y."/>
            <person name="Hundley H.N."/>
            <person name="Ikeda Y."/>
            <person name="Inoue K."/>
            <person name="Inoue S.I."/>
            <person name="Ishida S."/>
            <person name="Jia Q."/>
            <person name="Kakita M."/>
            <person name="Kanazawa T."/>
            <person name="Kawai Y."/>
            <person name="Kawashima T."/>
            <person name="Kennedy M."/>
            <person name="Kinose K."/>
            <person name="Kinoshita T."/>
            <person name="Kohara Y."/>
            <person name="Koide E."/>
            <person name="Komatsu K."/>
            <person name="Kopischke S."/>
            <person name="Kubo M."/>
            <person name="Kyozuka J."/>
            <person name="Lagercrantz U."/>
            <person name="Lin S.S."/>
            <person name="Lindquist E."/>
            <person name="Lipzen A.M."/>
            <person name="Lu C.W."/>
            <person name="De Luna E."/>
            <person name="Martienssen R.A."/>
            <person name="Minamino N."/>
            <person name="Mizutani M."/>
            <person name="Mizutani M."/>
            <person name="Mochizuki N."/>
            <person name="Monte I."/>
            <person name="Mosher R."/>
            <person name="Nagasaki H."/>
            <person name="Nakagami H."/>
            <person name="Naramoto S."/>
            <person name="Nishitani K."/>
            <person name="Ohtani M."/>
            <person name="Okamoto T."/>
            <person name="Okumura M."/>
            <person name="Phillips J."/>
            <person name="Pollak B."/>
            <person name="Reinders A."/>
            <person name="Rovekamp M."/>
            <person name="Sano R."/>
            <person name="Sawa S."/>
            <person name="Schmid M.W."/>
            <person name="Shirakawa M."/>
            <person name="Solano R."/>
            <person name="Spunde A."/>
            <person name="Suetsugu N."/>
            <person name="Sugano S."/>
            <person name="Sugiyama A."/>
            <person name="Sun R."/>
            <person name="Suzuki Y."/>
            <person name="Takenaka M."/>
            <person name="Takezawa D."/>
            <person name="Tomogane H."/>
            <person name="Tsuzuki M."/>
            <person name="Ueda T."/>
            <person name="Umeda M."/>
            <person name="Ward J.M."/>
            <person name="Watanabe Y."/>
            <person name="Yazaki K."/>
            <person name="Yokoyama R."/>
            <person name="Yoshitake Y."/>
            <person name="Yotsui I."/>
            <person name="Zachgo S."/>
            <person name="Schmutz J."/>
        </authorList>
    </citation>
    <scope>NUCLEOTIDE SEQUENCE [LARGE SCALE GENOMIC DNA]</scope>
    <source>
        <strain evidence="12">Tak-1</strain>
    </source>
</reference>
<dbReference type="PANTHER" id="PTHR31683">
    <property type="entry name" value="PECTATE LYASE 18-RELATED"/>
    <property type="match status" value="1"/>
</dbReference>
<keyword evidence="7 8" id="KW-0456">Lyase</keyword>
<evidence type="ECO:0000256" key="4">
    <source>
        <dbReference type="ARBA" id="ARBA00022723"/>
    </source>
</evidence>
<gene>
    <name evidence="11" type="ORF">MARPO_0005s0015</name>
</gene>
<evidence type="ECO:0000313" key="12">
    <source>
        <dbReference type="Proteomes" id="UP000244005"/>
    </source>
</evidence>
<dbReference type="PRINTS" id="PR00807">
    <property type="entry name" value="AMBALLERGEN"/>
</dbReference>
<comment type="similarity">
    <text evidence="8">Belongs to the polysaccharide lyase 1 family.</text>
</comment>
<dbReference type="EMBL" id="KZ772677">
    <property type="protein sequence ID" value="PTQ48340.1"/>
    <property type="molecule type" value="Genomic_DNA"/>
</dbReference>
<organism evidence="11 12">
    <name type="scientific">Marchantia polymorpha</name>
    <name type="common">Common liverwort</name>
    <name type="synonym">Marchantia aquatica</name>
    <dbReference type="NCBI Taxonomy" id="3197"/>
    <lineage>
        <taxon>Eukaryota</taxon>
        <taxon>Viridiplantae</taxon>
        <taxon>Streptophyta</taxon>
        <taxon>Embryophyta</taxon>
        <taxon>Marchantiophyta</taxon>
        <taxon>Marchantiopsida</taxon>
        <taxon>Marchantiidae</taxon>
        <taxon>Marchantiales</taxon>
        <taxon>Marchantiaceae</taxon>
        <taxon>Marchantia</taxon>
    </lineage>
</organism>
<keyword evidence="6 8" id="KW-0106">Calcium</keyword>
<dbReference type="Gene3D" id="2.160.20.10">
    <property type="entry name" value="Single-stranded right-handed beta-helix, Pectin lyase-like"/>
    <property type="match status" value="1"/>
</dbReference>
<evidence type="ECO:0000256" key="8">
    <source>
        <dbReference type="RuleBase" id="RU361123"/>
    </source>
</evidence>
<evidence type="ECO:0000313" key="11">
    <source>
        <dbReference type="EMBL" id="PTQ48340.1"/>
    </source>
</evidence>
<dbReference type="EC" id="4.2.2.2" evidence="3 8"/>
<keyword evidence="5 9" id="KW-0732">Signal</keyword>
<dbReference type="SMART" id="SM00656">
    <property type="entry name" value="Amb_all"/>
    <property type="match status" value="1"/>
</dbReference>
<dbReference type="InterPro" id="IPR045032">
    <property type="entry name" value="PEL"/>
</dbReference>
<evidence type="ECO:0000259" key="10">
    <source>
        <dbReference type="SMART" id="SM00656"/>
    </source>
</evidence>
<accession>A0A2R6XQE6</accession>
<dbReference type="SUPFAM" id="SSF51126">
    <property type="entry name" value="Pectin lyase-like"/>
    <property type="match status" value="1"/>
</dbReference>
<comment type="catalytic activity">
    <reaction evidence="1 8">
        <text>Eliminative cleavage of (1-&gt;4)-alpha-D-galacturonan to give oligosaccharides with 4-deoxy-alpha-D-galact-4-enuronosyl groups at their non-reducing ends.</text>
        <dbReference type="EC" id="4.2.2.2"/>
    </reaction>
</comment>
<dbReference type="Proteomes" id="UP000244005">
    <property type="component" value="Unassembled WGS sequence"/>
</dbReference>
<evidence type="ECO:0000256" key="6">
    <source>
        <dbReference type="ARBA" id="ARBA00022837"/>
    </source>
</evidence>
<name>A0A2R6XQE6_MARPO</name>
<dbReference type="PANTHER" id="PTHR31683:SF18">
    <property type="entry name" value="PECTATE LYASE 21-RELATED"/>
    <property type="match status" value="1"/>
</dbReference>
<dbReference type="GO" id="GO:0030570">
    <property type="term" value="F:pectate lyase activity"/>
    <property type="evidence" value="ECO:0000318"/>
    <property type="project" value="GO_Central"/>
</dbReference>
<evidence type="ECO:0000256" key="1">
    <source>
        <dbReference type="ARBA" id="ARBA00000695"/>
    </source>
</evidence>
<keyword evidence="4 8" id="KW-0479">Metal-binding</keyword>
<evidence type="ECO:0000256" key="7">
    <source>
        <dbReference type="ARBA" id="ARBA00023239"/>
    </source>
</evidence>
<dbReference type="GO" id="GO:0046872">
    <property type="term" value="F:metal ion binding"/>
    <property type="evidence" value="ECO:0007669"/>
    <property type="project" value="UniProtKB-KW"/>
</dbReference>
<dbReference type="Pfam" id="PF00544">
    <property type="entry name" value="Pectate_lyase_4"/>
    <property type="match status" value="1"/>
</dbReference>
<evidence type="ECO:0000256" key="2">
    <source>
        <dbReference type="ARBA" id="ARBA00005220"/>
    </source>
</evidence>
<dbReference type="Gramene" id="Mp1g05940.1">
    <property type="protein sequence ID" value="Mp1g05940.1.cds"/>
    <property type="gene ID" value="Mp1g05940"/>
</dbReference>
<protein>
    <recommendedName>
        <fullName evidence="3 8">Pectate lyase</fullName>
        <ecNumber evidence="3 8">4.2.2.2</ecNumber>
    </recommendedName>
</protein>
<dbReference type="UniPathway" id="UPA00545">
    <property type="reaction ID" value="UER00824"/>
</dbReference>
<dbReference type="OrthoDB" id="1637350at2759"/>
<dbReference type="AlphaFoldDB" id="A0A2R6XQE6"/>
<feature type="signal peptide" evidence="9">
    <location>
        <begin position="1"/>
        <end position="43"/>
    </location>
</feature>
<comment type="cofactor">
    <cofactor evidence="8">
        <name>Ca(2+)</name>
        <dbReference type="ChEBI" id="CHEBI:29108"/>
    </cofactor>
    <text evidence="8">Binds 1 Ca(2+) ion. Required for its activity.</text>
</comment>
<dbReference type="InterPro" id="IPR011050">
    <property type="entry name" value="Pectin_lyase_fold/virulence"/>
</dbReference>
<evidence type="ECO:0000256" key="3">
    <source>
        <dbReference type="ARBA" id="ARBA00012272"/>
    </source>
</evidence>
<keyword evidence="12" id="KW-1185">Reference proteome</keyword>
<evidence type="ECO:0000256" key="5">
    <source>
        <dbReference type="ARBA" id="ARBA00022729"/>
    </source>
</evidence>
<evidence type="ECO:0000256" key="9">
    <source>
        <dbReference type="SAM" id="SignalP"/>
    </source>
</evidence>